<keyword evidence="8" id="KW-1185">Reference proteome</keyword>
<dbReference type="AlphaFoldDB" id="A0A3M7M7D5"/>
<comment type="subcellular location">
    <subcellularLocation>
        <location evidence="1">Mitochondrion</location>
    </subcellularLocation>
</comment>
<dbReference type="InterPro" id="IPR035810">
    <property type="entry name" value="PEBP_euk"/>
</dbReference>
<comment type="function">
    <text evidence="3">Component of the mitochondrial ribosome (mitoribosome), a dedicated translation machinery responsible for the synthesis of mitochondrial genome-encoded proteins, including at least some of the essential transmembrane subunits of the mitochondrial respiratory chain. The mitoribosomes are attached to the mitochondrial inner membrane and translation products are cotranslationally integrated into the membrane.</text>
</comment>
<dbReference type="FunFam" id="1.20.58.1180:FF:000001">
    <property type="entry name" value="Mitochondrial large ribosomal subunit YmL35"/>
    <property type="match status" value="1"/>
</dbReference>
<accession>A0A3M7M7D5</accession>
<dbReference type="Proteomes" id="UP000265663">
    <property type="component" value="Unassembled WGS sequence"/>
</dbReference>
<evidence type="ECO:0000256" key="3">
    <source>
        <dbReference type="ARBA" id="ARBA00037226"/>
    </source>
</evidence>
<keyword evidence="2" id="KW-0496">Mitochondrion</keyword>
<dbReference type="InterPro" id="IPR008914">
    <property type="entry name" value="PEBP"/>
</dbReference>
<feature type="compositionally biased region" description="Polar residues" evidence="6">
    <location>
        <begin position="927"/>
        <end position="936"/>
    </location>
</feature>
<dbReference type="InterPro" id="IPR036610">
    <property type="entry name" value="PEBP-like_sf"/>
</dbReference>
<dbReference type="FunFam" id="3.90.280.10:FF:000004">
    <property type="entry name" value="Mitochondrial large ribosomal subunit YmL35"/>
    <property type="match status" value="1"/>
</dbReference>
<dbReference type="PANTHER" id="PTHR11362:SF82">
    <property type="entry name" value="PHOSPHATIDYLETHANOLAMINE-BINDING PROTEIN 4"/>
    <property type="match status" value="1"/>
</dbReference>
<name>A0A3M7M7D5_9PLEO</name>
<organism evidence="7 8">
    <name type="scientific">Pyrenophora seminiperda CCB06</name>
    <dbReference type="NCBI Taxonomy" id="1302712"/>
    <lineage>
        <taxon>Eukaryota</taxon>
        <taxon>Fungi</taxon>
        <taxon>Dikarya</taxon>
        <taxon>Ascomycota</taxon>
        <taxon>Pezizomycotina</taxon>
        <taxon>Dothideomycetes</taxon>
        <taxon>Pleosporomycetidae</taxon>
        <taxon>Pleosporales</taxon>
        <taxon>Pleosporineae</taxon>
        <taxon>Pleosporaceae</taxon>
        <taxon>Pyrenophora</taxon>
    </lineage>
</organism>
<dbReference type="Pfam" id="PF01161">
    <property type="entry name" value="PBP"/>
    <property type="match status" value="1"/>
</dbReference>
<dbReference type="Gene3D" id="1.20.58.1180">
    <property type="match status" value="1"/>
</dbReference>
<feature type="region of interest" description="Disordered" evidence="6">
    <location>
        <begin position="926"/>
        <end position="956"/>
    </location>
</feature>
<evidence type="ECO:0000256" key="1">
    <source>
        <dbReference type="ARBA" id="ARBA00004173"/>
    </source>
</evidence>
<sequence>MASTPSIRQFSACLTCVRQISSANGPRRLLFTSAAAREAVQTQPPNATPPPPPPNSTEGAAQKAASEQVPEYMQKWGTLDPQMVENKKQERRLLRREHVQPVGSRRRRAVLRRSAMQKAAEIPFEQLPYQCFQEARKYLLEDRQEKIKEIETQQLRIDNLIAQDASVSGGLAAKEHRLRSMRKHLDDLIILADINDPVVKRKFEDGQGDMNKPIYRYLADKKWRQYKRLVLDQRITQLAVIPDVLPSLDLMADIDLGFGRKTVAPGEFVDSAMSEKMPRLNVQTFTPGEKLVTVVVVDADVPVQQTDSFTYRCHLIASNLPISPTRTSIPLQRIAQEDQKTEDASAKKIGLPWVAPISHKGAPYHRLGVFVFEQTGAKPLDVSKFANIKRFGFKLRSFAEVNKLSALTATLFRTKWDDSMAGVMERAGMKDQIDVEFKRKKVEPLPYKRRTERMRFSPTFRVHSWGKFKLFHIFLFFPFEKHLLQVWPITPSPLLLSPCALATPPTCHFLNMPSRASSELHCSSLFLPSEEQIALALAIVRTKPENVQLRVYLSQLRVQIKLGLDPRERDEPGHYIDQVTYWKHRCRHAEDECENLRRINSKLERSNKSLASSFPTATDIDMVMHQGEGKSSAVSMSRNITRKRQIPKRAQHSATVAQDTIENDMDFLELLGIDGASLTEALYTAYSLCRSPETDAQALVSTLIRIASGVGKVLRFVAHNYEQLSRHGRRSIGATSLDQDKSDFAIALSVCARAFLSILVGMAKLTESNTDTYLPSLIVCELADMFNSALFSIESSARQTAQNFLSQPPLSKKSKADTTPKESVPARAVAHLLISFLGFLERSDHVHQQIFDGFMFVLFERVGKRLYYCTFGQHRSASIEANILPPPEPRDAIEKVKRDVETLAIRLEARALVLILERAMGLAPNHMNPQNTLSSHTKNRRTRTLSARSPTPASRARLGPLAKDRLQRTLVACMYGDKVEDDFLDVLTKPIPGIRPDSLKDVAKTEDKDVEVWYMEEVWRLVGWDILAREGR</sequence>
<gene>
    <name evidence="7" type="ORF">GMOD_00000515</name>
</gene>
<feature type="region of interest" description="Disordered" evidence="6">
    <location>
        <begin position="38"/>
        <end position="68"/>
    </location>
</feature>
<comment type="similarity">
    <text evidence="4">Belongs to the phosphatidylethanolamine-binding protein family. Mitochondrion-specific ribosomal protein mL38 subfamily.</text>
</comment>
<protein>
    <recommendedName>
        <fullName evidence="5">Large ribosomal subunit protein mL38</fullName>
    </recommendedName>
</protein>
<evidence type="ECO:0000256" key="4">
    <source>
        <dbReference type="ARBA" id="ARBA00038016"/>
    </source>
</evidence>
<feature type="compositionally biased region" description="Pro residues" evidence="6">
    <location>
        <begin position="46"/>
        <end position="55"/>
    </location>
</feature>
<evidence type="ECO:0000313" key="7">
    <source>
        <dbReference type="EMBL" id="RMZ70426.1"/>
    </source>
</evidence>
<dbReference type="GO" id="GO:0005739">
    <property type="term" value="C:mitochondrion"/>
    <property type="evidence" value="ECO:0007669"/>
    <property type="project" value="UniProtKB-SubCell"/>
</dbReference>
<proteinExistence type="inferred from homology"/>
<evidence type="ECO:0000256" key="2">
    <source>
        <dbReference type="ARBA" id="ARBA00023128"/>
    </source>
</evidence>
<dbReference type="PANTHER" id="PTHR11362">
    <property type="entry name" value="PHOSPHATIDYLETHANOLAMINE-BINDING PROTEIN"/>
    <property type="match status" value="1"/>
</dbReference>
<evidence type="ECO:0000256" key="6">
    <source>
        <dbReference type="SAM" id="MobiDB-lite"/>
    </source>
</evidence>
<dbReference type="OrthoDB" id="202825at2759"/>
<dbReference type="SUPFAM" id="SSF49777">
    <property type="entry name" value="PEBP-like"/>
    <property type="match status" value="1"/>
</dbReference>
<dbReference type="EMBL" id="KE747824">
    <property type="protein sequence ID" value="RMZ70426.1"/>
    <property type="molecule type" value="Genomic_DNA"/>
</dbReference>
<reference evidence="7 8" key="1">
    <citation type="journal article" date="2014" name="PLoS ONE">
        <title>De novo Genome Assembly of the Fungal Plant Pathogen Pyrenophora semeniperda.</title>
        <authorList>
            <person name="Soliai M.M."/>
            <person name="Meyer S.E."/>
            <person name="Udall J.A."/>
            <person name="Elzinga D.E."/>
            <person name="Hermansen R.A."/>
            <person name="Bodily P.M."/>
            <person name="Hart A.A."/>
            <person name="Coleman C.E."/>
        </authorList>
    </citation>
    <scope>NUCLEOTIDE SEQUENCE [LARGE SCALE GENOMIC DNA]</scope>
    <source>
        <strain evidence="7 8">CCB06</strain>
        <tissue evidence="7">Mycelium</tissue>
    </source>
</reference>
<evidence type="ECO:0000256" key="5">
    <source>
        <dbReference type="ARBA" id="ARBA00039444"/>
    </source>
</evidence>
<dbReference type="Gene3D" id="3.90.280.10">
    <property type="entry name" value="PEBP-like"/>
    <property type="match status" value="1"/>
</dbReference>
<evidence type="ECO:0000313" key="8">
    <source>
        <dbReference type="Proteomes" id="UP000265663"/>
    </source>
</evidence>